<evidence type="ECO:0000256" key="1">
    <source>
        <dbReference type="SAM" id="MobiDB-lite"/>
    </source>
</evidence>
<name>A0AAV1UU83_9STRA</name>
<feature type="region of interest" description="Disordered" evidence="1">
    <location>
        <begin position="1"/>
        <end position="39"/>
    </location>
</feature>
<gene>
    <name evidence="2" type="ORF">PM001_LOCUS22782</name>
</gene>
<evidence type="ECO:0000313" key="3">
    <source>
        <dbReference type="Proteomes" id="UP001162060"/>
    </source>
</evidence>
<protein>
    <submittedName>
        <fullName evidence="2">Uncharacterized protein</fullName>
    </submittedName>
</protein>
<reference evidence="2" key="1">
    <citation type="submission" date="2024-01" db="EMBL/GenBank/DDBJ databases">
        <authorList>
            <person name="Webb A."/>
        </authorList>
    </citation>
    <scope>NUCLEOTIDE SEQUENCE</scope>
    <source>
        <strain evidence="2">Pm1</strain>
    </source>
</reference>
<dbReference type="EMBL" id="CAKLBY020000227">
    <property type="protein sequence ID" value="CAK7937632.1"/>
    <property type="molecule type" value="Genomic_DNA"/>
</dbReference>
<sequence length="39" mass="3924">MIPPRPPEPVNLALAASAPHDPEAGNAGLESDASLDSSE</sequence>
<dbReference type="Proteomes" id="UP001162060">
    <property type="component" value="Unassembled WGS sequence"/>
</dbReference>
<comment type="caution">
    <text evidence="2">The sequence shown here is derived from an EMBL/GenBank/DDBJ whole genome shotgun (WGS) entry which is preliminary data.</text>
</comment>
<evidence type="ECO:0000313" key="2">
    <source>
        <dbReference type="EMBL" id="CAK7937632.1"/>
    </source>
</evidence>
<dbReference type="AlphaFoldDB" id="A0AAV1UU83"/>
<accession>A0AAV1UU83</accession>
<proteinExistence type="predicted"/>
<organism evidence="2 3">
    <name type="scientific">Peronospora matthiolae</name>
    <dbReference type="NCBI Taxonomy" id="2874970"/>
    <lineage>
        <taxon>Eukaryota</taxon>
        <taxon>Sar</taxon>
        <taxon>Stramenopiles</taxon>
        <taxon>Oomycota</taxon>
        <taxon>Peronosporomycetes</taxon>
        <taxon>Peronosporales</taxon>
        <taxon>Peronosporaceae</taxon>
        <taxon>Peronospora</taxon>
    </lineage>
</organism>